<accession>A0AAV9ZQV6</accession>
<evidence type="ECO:0000313" key="3">
    <source>
        <dbReference type="Proteomes" id="UP001362999"/>
    </source>
</evidence>
<dbReference type="Proteomes" id="UP001362999">
    <property type="component" value="Unassembled WGS sequence"/>
</dbReference>
<feature type="compositionally biased region" description="Basic and acidic residues" evidence="1">
    <location>
        <begin position="857"/>
        <end position="866"/>
    </location>
</feature>
<reference evidence="2 3" key="1">
    <citation type="journal article" date="2024" name="J Genomics">
        <title>Draft genome sequencing and assembly of Favolaschia claudopus CIRM-BRFM 2984 isolated from oak limbs.</title>
        <authorList>
            <person name="Navarro D."/>
            <person name="Drula E."/>
            <person name="Chaduli D."/>
            <person name="Cazenave R."/>
            <person name="Ahrendt S."/>
            <person name="Wang J."/>
            <person name="Lipzen A."/>
            <person name="Daum C."/>
            <person name="Barry K."/>
            <person name="Grigoriev I.V."/>
            <person name="Favel A."/>
            <person name="Rosso M.N."/>
            <person name="Martin F."/>
        </authorList>
    </citation>
    <scope>NUCLEOTIDE SEQUENCE [LARGE SCALE GENOMIC DNA]</scope>
    <source>
        <strain evidence="2 3">CIRM-BRFM 2984</strain>
    </source>
</reference>
<feature type="compositionally biased region" description="Polar residues" evidence="1">
    <location>
        <begin position="835"/>
        <end position="856"/>
    </location>
</feature>
<feature type="region of interest" description="Disordered" evidence="1">
    <location>
        <begin position="814"/>
        <end position="866"/>
    </location>
</feature>
<protein>
    <submittedName>
        <fullName evidence="2">Uncharacterized protein</fullName>
    </submittedName>
</protein>
<comment type="caution">
    <text evidence="2">The sequence shown here is derived from an EMBL/GenBank/DDBJ whole genome shotgun (WGS) entry which is preliminary data.</text>
</comment>
<proteinExistence type="predicted"/>
<dbReference type="AlphaFoldDB" id="A0AAV9ZQV6"/>
<name>A0AAV9ZQV6_9AGAR</name>
<organism evidence="2 3">
    <name type="scientific">Favolaschia claudopus</name>
    <dbReference type="NCBI Taxonomy" id="2862362"/>
    <lineage>
        <taxon>Eukaryota</taxon>
        <taxon>Fungi</taxon>
        <taxon>Dikarya</taxon>
        <taxon>Basidiomycota</taxon>
        <taxon>Agaricomycotina</taxon>
        <taxon>Agaricomycetes</taxon>
        <taxon>Agaricomycetidae</taxon>
        <taxon>Agaricales</taxon>
        <taxon>Marasmiineae</taxon>
        <taxon>Mycenaceae</taxon>
        <taxon>Favolaschia</taxon>
    </lineage>
</organism>
<feature type="compositionally biased region" description="Polar residues" evidence="1">
    <location>
        <begin position="814"/>
        <end position="824"/>
    </location>
</feature>
<sequence length="866" mass="98551">MAEIWLRDIYLPPFVEDQDILTLDPLATTFKNWETQLTVLSRSEENRRRRELLDSLKTDSWLIRINNWLSLVLGGHVPDDARLDAQIELFVDVMWSRFLYKDSSQCRSEVVRLLGPARKALGVRPYNSTLGPEFTLVGDLDAYDIPALTPSEYPNLRALIFGDESDLSDLSEDESDNENDVRMPLAATGSKATVHSNVDSGAGDGRRNVCMNMAHGLDNRDQEMPAVVDSGSSACRDVGSHSFFEEHGRRVRAFFFPTTENGSQRRSCKMLVDALVELRNVEEGVFTRAAFRTTFQRSSLYKLLLRVCDPFHPLENSHPDVQQSFRLYNWKSAYGEILDRWSPLHPSVPLPPLIEQGSFSFDADHFLRFFGSHVEIHPWVAYPFSCTFLVSEDSFKSNAEHWLLPWLKYAGYSTTGWDLKKVYRSICKHPVMKEGNDTRQVRRLLKVIDARFATVLLETRRYKSTLKSVNTEIFEKCNGWSPSSPPAAADRHDGVNADPTVADPSASTLPSWYSETGCRACSDRSESEKCVRFVPVKDHSDSMAKYVDYALTVYGESERLQPKDKERKHKLGPQKYVDPREIGMQEITPRPKDHPVWSTCNRDIVRLVYTDPDTNKAYLVGGFRYNSFSQSTLELLHYNSHLIKTTALRRRAAMQRWDYGEMSGEGSRMPAWGRKGDGYMPYNIHRGDTVDDIKAFFRSALDNDLLIIAAKSIYQGIESDFKSLTNDASLYRLGKYGLTSYYCENYIAPVHQDLDIEAENRRYLHPCMQLAKEGCSTDDFNFAYVHWGVYFRTESNAVWIFDGTELHGTVMPSQSTMQAAQASKQLRRGGKRITPSANTNGASARRGTTSRGNNDSRANRIHDQHG</sequence>
<gene>
    <name evidence="2" type="ORF">R3P38DRAFT_2804128</name>
</gene>
<evidence type="ECO:0000313" key="2">
    <source>
        <dbReference type="EMBL" id="KAK6988874.1"/>
    </source>
</evidence>
<keyword evidence="3" id="KW-1185">Reference proteome</keyword>
<evidence type="ECO:0000256" key="1">
    <source>
        <dbReference type="SAM" id="MobiDB-lite"/>
    </source>
</evidence>
<dbReference type="EMBL" id="JAWWNJ010000119">
    <property type="protein sequence ID" value="KAK6988874.1"/>
    <property type="molecule type" value="Genomic_DNA"/>
</dbReference>